<dbReference type="Proteomes" id="UP000186469">
    <property type="component" value="Unassembled WGS sequence"/>
</dbReference>
<dbReference type="InterPro" id="IPR015424">
    <property type="entry name" value="PyrdxlP-dep_Trfase"/>
</dbReference>
<proteinExistence type="inferred from homology"/>
<gene>
    <name evidence="8" type="primary">selA</name>
    <name evidence="10" type="ORF">SAMN02745728_01022</name>
</gene>
<keyword evidence="4 8" id="KW-0663">Pyridoxal phosphate</keyword>
<evidence type="ECO:0000256" key="5">
    <source>
        <dbReference type="ARBA" id="ARBA00022917"/>
    </source>
</evidence>
<dbReference type="SUPFAM" id="SSF53383">
    <property type="entry name" value="PLP-dependent transferases"/>
    <property type="match status" value="1"/>
</dbReference>
<dbReference type="InterPro" id="IPR018319">
    <property type="entry name" value="SelA-like"/>
</dbReference>
<comment type="function">
    <text evidence="8">Converts seryl-tRNA(Sec) to selenocysteinyl-tRNA(Sec) required for selenoprotein biosynthesis.</text>
</comment>
<dbReference type="GO" id="GO:0004125">
    <property type="term" value="F:L-seryl-tRNA(Sec) selenium transferase activity"/>
    <property type="evidence" value="ECO:0007669"/>
    <property type="project" value="UniProtKB-UniRule"/>
</dbReference>
<evidence type="ECO:0000256" key="4">
    <source>
        <dbReference type="ARBA" id="ARBA00022898"/>
    </source>
</evidence>
<keyword evidence="6 8" id="KW-0711">Selenium</keyword>
<evidence type="ECO:0000256" key="7">
    <source>
        <dbReference type="ARBA" id="ARBA00044507"/>
    </source>
</evidence>
<evidence type="ECO:0000256" key="1">
    <source>
        <dbReference type="ARBA" id="ARBA00001933"/>
    </source>
</evidence>
<dbReference type="RefSeq" id="WP_072696718.1">
    <property type="nucleotide sequence ID" value="NZ_FRDI01000004.1"/>
</dbReference>
<evidence type="ECO:0000256" key="9">
    <source>
        <dbReference type="PIRSR" id="PIRSR618319-50"/>
    </source>
</evidence>
<dbReference type="PANTHER" id="PTHR32328:SF0">
    <property type="entry name" value="L-SERYL-TRNA(SEC) SELENIUM TRANSFERASE"/>
    <property type="match status" value="1"/>
</dbReference>
<dbReference type="STRING" id="1121455.SAMN02745728_01022"/>
<comment type="subcellular location">
    <subcellularLocation>
        <location evidence="8">Cytoplasm</location>
    </subcellularLocation>
</comment>
<evidence type="ECO:0000256" key="6">
    <source>
        <dbReference type="ARBA" id="ARBA00023266"/>
    </source>
</evidence>
<dbReference type="InterPro" id="IPR015421">
    <property type="entry name" value="PyrdxlP-dep_Trfase_major"/>
</dbReference>
<accession>A0A1M7SM32</accession>
<dbReference type="GO" id="GO:0005737">
    <property type="term" value="C:cytoplasm"/>
    <property type="evidence" value="ECO:0007669"/>
    <property type="project" value="UniProtKB-SubCell"/>
</dbReference>
<organism evidence="10 11">
    <name type="scientific">Desulfovibrio litoralis DSM 11393</name>
    <dbReference type="NCBI Taxonomy" id="1121455"/>
    <lineage>
        <taxon>Bacteria</taxon>
        <taxon>Pseudomonadati</taxon>
        <taxon>Thermodesulfobacteriota</taxon>
        <taxon>Desulfovibrionia</taxon>
        <taxon>Desulfovibrionales</taxon>
        <taxon>Desulfovibrionaceae</taxon>
        <taxon>Desulfovibrio</taxon>
    </lineage>
</organism>
<keyword evidence="11" id="KW-1185">Reference proteome</keyword>
<dbReference type="InterPro" id="IPR004534">
    <property type="entry name" value="SelA_trans"/>
</dbReference>
<feature type="modified residue" description="N6-(pyridoxal phosphate)lysine" evidence="8 9">
    <location>
        <position position="320"/>
    </location>
</feature>
<name>A0A1M7SM32_9BACT</name>
<comment type="pathway">
    <text evidence="8">Aminoacyl-tRNA biosynthesis; selenocysteinyl-tRNA(Sec) biosynthesis; selenocysteinyl-tRNA(Sec) from L-seryl-tRNA(Sec) (bacterial route): step 1/1.</text>
</comment>
<sequence>MSKENNKNNNQAKEIQTTEQKNLFRALPSMDLVLERCEVNLSELSLPFLLTRTLLKEYIGLFLDQIRRDIVIGKIQDKASLSLEVLMPNLLGFVYKKAKPHFRRVVNATGVVIHTNLGRSLLAESATKAVLEASSYYSNLEFDLNSGERGSRYNHVTELLQKLSGAESALVVNNNAAAVLLVIDTLCKGREVIVSRGELVEIGGSFRIPEVIERSGCILKEVGATNCSHLYDFERAISPETAAILKVHTSNFRIIGFTEQPSLNELAKLAHKHDLPLIKDLGSGSLFDFSEVGLQILADEPTVQQVVDADADIVTFSGDKVLGGPQAGIIVGKEKYIAQIRKNPLNRALRIDKMTLAALEATLRLYTDKKLAREQIPTLAMLTAEPELLKEKAYNLAQMLRSELNSSFNINCVGGSSRVGGGAFPEKDLPTTLVRIESDKFSADKIKKLLLEADTPIVGRIEKEAFCLDPRTLLESEYAFILGALKGILG</sequence>
<keyword evidence="5 8" id="KW-0648">Protein biosynthesis</keyword>
<keyword evidence="3 8" id="KW-0808">Transferase</keyword>
<dbReference type="UniPathway" id="UPA00906">
    <property type="reaction ID" value="UER00896"/>
</dbReference>
<evidence type="ECO:0000256" key="3">
    <source>
        <dbReference type="ARBA" id="ARBA00022679"/>
    </source>
</evidence>
<reference evidence="10 11" key="1">
    <citation type="submission" date="2016-12" db="EMBL/GenBank/DDBJ databases">
        <authorList>
            <person name="Song W.-J."/>
            <person name="Kurnit D.M."/>
        </authorList>
    </citation>
    <scope>NUCLEOTIDE SEQUENCE [LARGE SCALE GENOMIC DNA]</scope>
    <source>
        <strain evidence="10 11">DSM 11393</strain>
    </source>
</reference>
<protein>
    <recommendedName>
        <fullName evidence="8">L-seryl-tRNA(Sec) selenium transferase</fullName>
        <ecNumber evidence="8">2.9.1.1</ecNumber>
    </recommendedName>
    <alternativeName>
        <fullName evidence="8">Selenocysteine synthase</fullName>
        <shortName evidence="8">Sec synthase</shortName>
    </alternativeName>
    <alternativeName>
        <fullName evidence="8">Selenocysteinyl-tRNA(Sec) synthase</fullName>
    </alternativeName>
</protein>
<comment type="similarity">
    <text evidence="7 8">Belongs to the SelA family.</text>
</comment>
<dbReference type="GO" id="GO:0001717">
    <property type="term" value="P:conversion of seryl-tRNAsec to selenocys-tRNAsec"/>
    <property type="evidence" value="ECO:0007669"/>
    <property type="project" value="UniProtKB-UniRule"/>
</dbReference>
<evidence type="ECO:0000313" key="11">
    <source>
        <dbReference type="Proteomes" id="UP000186469"/>
    </source>
</evidence>
<dbReference type="GO" id="GO:0001514">
    <property type="term" value="P:selenocysteine incorporation"/>
    <property type="evidence" value="ECO:0007669"/>
    <property type="project" value="UniProtKB-UniRule"/>
</dbReference>
<dbReference type="HAMAP" id="MF_00423">
    <property type="entry name" value="SelA"/>
    <property type="match status" value="1"/>
</dbReference>
<comment type="cofactor">
    <cofactor evidence="1 8 9">
        <name>pyridoxal 5'-phosphate</name>
        <dbReference type="ChEBI" id="CHEBI:597326"/>
    </cofactor>
</comment>
<dbReference type="EC" id="2.9.1.1" evidence="8"/>
<dbReference type="NCBIfam" id="TIGR00474">
    <property type="entry name" value="selA"/>
    <property type="match status" value="1"/>
</dbReference>
<evidence type="ECO:0000256" key="2">
    <source>
        <dbReference type="ARBA" id="ARBA00022490"/>
    </source>
</evidence>
<keyword evidence="2 8" id="KW-0963">Cytoplasm</keyword>
<evidence type="ECO:0000256" key="8">
    <source>
        <dbReference type="HAMAP-Rule" id="MF_00423"/>
    </source>
</evidence>
<dbReference type="EMBL" id="FRDI01000004">
    <property type="protein sequence ID" value="SHN59525.1"/>
    <property type="molecule type" value="Genomic_DNA"/>
</dbReference>
<dbReference type="AlphaFoldDB" id="A0A1M7SM32"/>
<dbReference type="OrthoDB" id="9787096at2"/>
<dbReference type="PANTHER" id="PTHR32328">
    <property type="entry name" value="L-SERYL-TRNA(SEC) SELENIUM TRANSFERASE"/>
    <property type="match status" value="1"/>
</dbReference>
<evidence type="ECO:0000313" key="10">
    <source>
        <dbReference type="EMBL" id="SHN59525.1"/>
    </source>
</evidence>
<dbReference type="Gene3D" id="3.40.640.10">
    <property type="entry name" value="Type I PLP-dependent aspartate aminotransferase-like (Major domain)"/>
    <property type="match status" value="1"/>
</dbReference>
<dbReference type="Gene3D" id="3.90.1150.180">
    <property type="match status" value="1"/>
</dbReference>
<comment type="catalytic activity">
    <reaction evidence="8">
        <text>L-seryl-tRNA(Sec) + selenophosphate + H(+) = L-selenocysteinyl-tRNA(Sec) + phosphate</text>
        <dbReference type="Rhea" id="RHEA:22728"/>
        <dbReference type="Rhea" id="RHEA-COMP:9742"/>
        <dbReference type="Rhea" id="RHEA-COMP:9743"/>
        <dbReference type="ChEBI" id="CHEBI:15378"/>
        <dbReference type="ChEBI" id="CHEBI:16144"/>
        <dbReference type="ChEBI" id="CHEBI:43474"/>
        <dbReference type="ChEBI" id="CHEBI:78533"/>
        <dbReference type="ChEBI" id="CHEBI:78573"/>
        <dbReference type="EC" id="2.9.1.1"/>
    </reaction>
</comment>
<dbReference type="Pfam" id="PF03841">
    <property type="entry name" value="SelA"/>
    <property type="match status" value="1"/>
</dbReference>